<gene>
    <name evidence="2" type="ORF">P280DRAFT_533222</name>
</gene>
<feature type="compositionally biased region" description="Polar residues" evidence="1">
    <location>
        <begin position="12"/>
        <end position="24"/>
    </location>
</feature>
<organism evidence="2 3">
    <name type="scientific">Massarina eburnea CBS 473.64</name>
    <dbReference type="NCBI Taxonomy" id="1395130"/>
    <lineage>
        <taxon>Eukaryota</taxon>
        <taxon>Fungi</taxon>
        <taxon>Dikarya</taxon>
        <taxon>Ascomycota</taxon>
        <taxon>Pezizomycotina</taxon>
        <taxon>Dothideomycetes</taxon>
        <taxon>Pleosporomycetidae</taxon>
        <taxon>Pleosporales</taxon>
        <taxon>Massarineae</taxon>
        <taxon>Massarinaceae</taxon>
        <taxon>Massarina</taxon>
    </lineage>
</organism>
<evidence type="ECO:0008006" key="4">
    <source>
        <dbReference type="Google" id="ProtNLM"/>
    </source>
</evidence>
<dbReference type="EMBL" id="MU006797">
    <property type="protein sequence ID" value="KAF2636628.1"/>
    <property type="molecule type" value="Genomic_DNA"/>
</dbReference>
<dbReference type="AlphaFoldDB" id="A0A6A6RQU7"/>
<feature type="region of interest" description="Disordered" evidence="1">
    <location>
        <begin position="1"/>
        <end position="52"/>
    </location>
</feature>
<keyword evidence="3" id="KW-1185">Reference proteome</keyword>
<name>A0A6A6RQU7_9PLEO</name>
<evidence type="ECO:0000256" key="1">
    <source>
        <dbReference type="SAM" id="MobiDB-lite"/>
    </source>
</evidence>
<accession>A0A6A6RQU7</accession>
<sequence>MGSPKETPNPDPSGSSIRANNPSSRPKKAQDSGPKPRKPHSSRDPWTPTEDVILMKSRARGDTWNRTLALLPGRSITSSQQHFYRMEAHLSRDKKRPPPKKAVKFSFKDIVGKANKKADKISEVTKKDVVAANVAVRGILHLKDFTPPANIPLD</sequence>
<protein>
    <recommendedName>
        <fullName evidence="4">Myb-like domain-containing protein</fullName>
    </recommendedName>
</protein>
<dbReference type="InterPro" id="IPR009057">
    <property type="entry name" value="Homeodomain-like_sf"/>
</dbReference>
<dbReference type="Proteomes" id="UP000799753">
    <property type="component" value="Unassembled WGS sequence"/>
</dbReference>
<evidence type="ECO:0000313" key="2">
    <source>
        <dbReference type="EMBL" id="KAF2636628.1"/>
    </source>
</evidence>
<reference evidence="2" key="1">
    <citation type="journal article" date="2020" name="Stud. Mycol.">
        <title>101 Dothideomycetes genomes: a test case for predicting lifestyles and emergence of pathogens.</title>
        <authorList>
            <person name="Haridas S."/>
            <person name="Albert R."/>
            <person name="Binder M."/>
            <person name="Bloem J."/>
            <person name="Labutti K."/>
            <person name="Salamov A."/>
            <person name="Andreopoulos B."/>
            <person name="Baker S."/>
            <person name="Barry K."/>
            <person name="Bills G."/>
            <person name="Bluhm B."/>
            <person name="Cannon C."/>
            <person name="Castanera R."/>
            <person name="Culley D."/>
            <person name="Daum C."/>
            <person name="Ezra D."/>
            <person name="Gonzalez J."/>
            <person name="Henrissat B."/>
            <person name="Kuo A."/>
            <person name="Liang C."/>
            <person name="Lipzen A."/>
            <person name="Lutzoni F."/>
            <person name="Magnuson J."/>
            <person name="Mondo S."/>
            <person name="Nolan M."/>
            <person name="Ohm R."/>
            <person name="Pangilinan J."/>
            <person name="Park H.-J."/>
            <person name="Ramirez L."/>
            <person name="Alfaro M."/>
            <person name="Sun H."/>
            <person name="Tritt A."/>
            <person name="Yoshinaga Y."/>
            <person name="Zwiers L.-H."/>
            <person name="Turgeon B."/>
            <person name="Goodwin S."/>
            <person name="Spatafora J."/>
            <person name="Crous P."/>
            <person name="Grigoriev I."/>
        </authorList>
    </citation>
    <scope>NUCLEOTIDE SEQUENCE</scope>
    <source>
        <strain evidence="2">CBS 473.64</strain>
    </source>
</reference>
<evidence type="ECO:0000313" key="3">
    <source>
        <dbReference type="Proteomes" id="UP000799753"/>
    </source>
</evidence>
<proteinExistence type="predicted"/>
<dbReference type="SUPFAM" id="SSF46689">
    <property type="entry name" value="Homeodomain-like"/>
    <property type="match status" value="1"/>
</dbReference>